<dbReference type="Proteomes" id="UP000754710">
    <property type="component" value="Unassembled WGS sequence"/>
</dbReference>
<protein>
    <recommendedName>
        <fullName evidence="4">Secreted protein</fullName>
    </recommendedName>
</protein>
<dbReference type="EMBL" id="JAIEZQ010000002">
    <property type="protein sequence ID" value="MBY9076170.1"/>
    <property type="molecule type" value="Genomic_DNA"/>
</dbReference>
<proteinExistence type="predicted"/>
<name>A0ABS7RM88_9ACTN</name>
<feature type="signal peptide" evidence="1">
    <location>
        <begin position="1"/>
        <end position="27"/>
    </location>
</feature>
<feature type="chain" id="PRO_5047449062" description="Secreted protein" evidence="1">
    <location>
        <begin position="28"/>
        <end position="215"/>
    </location>
</feature>
<evidence type="ECO:0000256" key="1">
    <source>
        <dbReference type="SAM" id="SignalP"/>
    </source>
</evidence>
<accession>A0ABS7RM88</accession>
<reference evidence="2 3" key="1">
    <citation type="submission" date="2021-08" db="EMBL/GenBank/DDBJ databases">
        <title>Nocardioides bacterium WL0053 sp. nov., isolated from the sediment.</title>
        <authorList>
            <person name="Wang L."/>
            <person name="Zhang D."/>
            <person name="Zhang A."/>
        </authorList>
    </citation>
    <scope>NUCLEOTIDE SEQUENCE [LARGE SCALE GENOMIC DNA]</scope>
    <source>
        <strain evidence="2 3">WL0053</strain>
    </source>
</reference>
<dbReference type="RefSeq" id="WP_221025848.1">
    <property type="nucleotide sequence ID" value="NZ_JAIEZQ010000002.1"/>
</dbReference>
<organism evidence="2 3">
    <name type="scientific">Nocardioides jiangsuensis</name>
    <dbReference type="NCBI Taxonomy" id="2866161"/>
    <lineage>
        <taxon>Bacteria</taxon>
        <taxon>Bacillati</taxon>
        <taxon>Actinomycetota</taxon>
        <taxon>Actinomycetes</taxon>
        <taxon>Propionibacteriales</taxon>
        <taxon>Nocardioidaceae</taxon>
        <taxon>Nocardioides</taxon>
    </lineage>
</organism>
<comment type="caution">
    <text evidence="2">The sequence shown here is derived from an EMBL/GenBank/DDBJ whole genome shotgun (WGS) entry which is preliminary data.</text>
</comment>
<keyword evidence="3" id="KW-1185">Reference proteome</keyword>
<gene>
    <name evidence="2" type="ORF">K1X13_15140</name>
</gene>
<evidence type="ECO:0000313" key="2">
    <source>
        <dbReference type="EMBL" id="MBY9076170.1"/>
    </source>
</evidence>
<sequence length="215" mass="22477">MSVSRLALSAAALATAALGLAVGPATAGNPSTGNGAPSGSHYQLNVIGVSKDKVAEMDGNNGSRIFVPLWGKAKINLTEGDFGVLDANGTDADGATFSLPSPDPDGDGVTEYSVYARALGTPGGTSTTTTCATDVATGEEICSTESMVLVRNTGKSTFDNVSRELLYVYYDLDGDGTAELIPLFSDKLEDEFWDYDNKGLKVAQLRFYEHATDVN</sequence>
<keyword evidence="1" id="KW-0732">Signal</keyword>
<evidence type="ECO:0000313" key="3">
    <source>
        <dbReference type="Proteomes" id="UP000754710"/>
    </source>
</evidence>
<evidence type="ECO:0008006" key="4">
    <source>
        <dbReference type="Google" id="ProtNLM"/>
    </source>
</evidence>